<dbReference type="Pfam" id="PF05120">
    <property type="entry name" value="GvpG"/>
    <property type="match status" value="1"/>
</dbReference>
<dbReference type="Proteomes" id="UP001597229">
    <property type="component" value="Unassembled WGS sequence"/>
</dbReference>
<keyword evidence="2" id="KW-1185">Reference proteome</keyword>
<comment type="caution">
    <text evidence="1">The sequence shown here is derived from an EMBL/GenBank/DDBJ whole genome shotgun (WGS) entry which is preliminary data.</text>
</comment>
<dbReference type="EMBL" id="JBHTLX010000023">
    <property type="protein sequence ID" value="MFD1249892.1"/>
    <property type="molecule type" value="Genomic_DNA"/>
</dbReference>
<proteinExistence type="predicted"/>
<evidence type="ECO:0000313" key="1">
    <source>
        <dbReference type="EMBL" id="MFD1249892.1"/>
    </source>
</evidence>
<name>A0ABW3W4W6_9ACTN</name>
<reference evidence="2" key="1">
    <citation type="journal article" date="2019" name="Int. J. Syst. Evol. Microbiol.">
        <title>The Global Catalogue of Microorganisms (GCM) 10K type strain sequencing project: providing services to taxonomists for standard genome sequencing and annotation.</title>
        <authorList>
            <consortium name="The Broad Institute Genomics Platform"/>
            <consortium name="The Broad Institute Genome Sequencing Center for Infectious Disease"/>
            <person name="Wu L."/>
            <person name="Ma J."/>
        </authorList>
    </citation>
    <scope>NUCLEOTIDE SEQUENCE [LARGE SCALE GENOMIC DNA]</scope>
    <source>
        <strain evidence="2">CCUG 52478</strain>
    </source>
</reference>
<dbReference type="RefSeq" id="WP_367921072.1">
    <property type="nucleotide sequence ID" value="NZ_BAABAC010000040.1"/>
</dbReference>
<evidence type="ECO:0000313" key="2">
    <source>
        <dbReference type="Proteomes" id="UP001597229"/>
    </source>
</evidence>
<gene>
    <name evidence="1" type="ORF">ACFQ3F_18980</name>
</gene>
<organism evidence="1 2">
    <name type="scientific">Nocardioides ginsengisoli</name>
    <dbReference type="NCBI Taxonomy" id="363868"/>
    <lineage>
        <taxon>Bacteria</taxon>
        <taxon>Bacillati</taxon>
        <taxon>Actinomycetota</taxon>
        <taxon>Actinomycetes</taxon>
        <taxon>Propionibacteriales</taxon>
        <taxon>Nocardioidaceae</taxon>
        <taxon>Nocardioides</taxon>
    </lineage>
</organism>
<protein>
    <submittedName>
        <fullName evidence="1">Gas vesicle protein GvpG</fullName>
    </submittedName>
</protein>
<sequence length="81" mass="9299">MGLITGILTFPLAPVRGTVAVADQILRHAEDRYYDPAAIRRELEEVDRLRQDGRIDEDTAVAWEDELVERLMIGQERNRHG</sequence>
<dbReference type="InterPro" id="IPR007804">
    <property type="entry name" value="GvpG"/>
</dbReference>
<accession>A0ABW3W4W6</accession>